<gene>
    <name evidence="15" type="ORF">BSZ05_07180</name>
</gene>
<dbReference type="PRINTS" id="PR01032">
    <property type="entry name" value="PHAGEIV"/>
</dbReference>
<dbReference type="RefSeq" id="WP_088876536.1">
    <property type="nucleotide sequence ID" value="NZ_CP018308.1"/>
</dbReference>
<keyword evidence="4" id="KW-1134">Transmembrane beta strand</keyword>
<dbReference type="Proteomes" id="UP000197092">
    <property type="component" value="Chromosome 1"/>
</dbReference>
<dbReference type="GO" id="GO:0009279">
    <property type="term" value="C:cell outer membrane"/>
    <property type="evidence" value="ECO:0007669"/>
    <property type="project" value="UniProtKB-SubCell"/>
</dbReference>
<dbReference type="InterPro" id="IPR004845">
    <property type="entry name" value="T2SS_GspD_CS"/>
</dbReference>
<accession>A0AAN1KMM5</accession>
<dbReference type="GO" id="GO:0015628">
    <property type="term" value="P:protein secretion by the type II secretion system"/>
    <property type="evidence" value="ECO:0007669"/>
    <property type="project" value="InterPro"/>
</dbReference>
<dbReference type="InterPro" id="IPR004846">
    <property type="entry name" value="T2SS/T3SS_dom"/>
</dbReference>
<evidence type="ECO:0000256" key="7">
    <source>
        <dbReference type="ARBA" id="ARBA00022927"/>
    </source>
</evidence>
<feature type="domain" description="GspD-like N0" evidence="14">
    <location>
        <begin position="30"/>
        <end position="99"/>
    </location>
</feature>
<keyword evidence="3 10" id="KW-0813">Transport</keyword>
<evidence type="ECO:0000259" key="14">
    <source>
        <dbReference type="Pfam" id="PF21305"/>
    </source>
</evidence>
<dbReference type="KEGG" id="vsh:BSZ05_07180"/>
<keyword evidence="9" id="KW-0998">Cell outer membrane</keyword>
<dbReference type="FunFam" id="3.30.1370.120:FF:000002">
    <property type="entry name" value="General secretion pathway protein D"/>
    <property type="match status" value="1"/>
</dbReference>
<dbReference type="InterPro" id="IPR050810">
    <property type="entry name" value="Bact_Secretion_Sys_Channel"/>
</dbReference>
<keyword evidence="6 11" id="KW-0732">Signal</keyword>
<proteinExistence type="inferred from homology"/>
<dbReference type="InterPro" id="IPR049371">
    <property type="entry name" value="GspD-like_N0"/>
</dbReference>
<dbReference type="Pfam" id="PF00263">
    <property type="entry name" value="Secretin"/>
    <property type="match status" value="1"/>
</dbReference>
<dbReference type="PANTHER" id="PTHR30332">
    <property type="entry name" value="PROBABLE GENERAL SECRETION PATHWAY PROTEIN D"/>
    <property type="match status" value="1"/>
</dbReference>
<dbReference type="PANTHER" id="PTHR30332:SF24">
    <property type="entry name" value="SECRETIN GSPD-RELATED"/>
    <property type="match status" value="1"/>
</dbReference>
<feature type="domain" description="NolW-like" evidence="13">
    <location>
        <begin position="267"/>
        <end position="345"/>
    </location>
</feature>
<evidence type="ECO:0000313" key="16">
    <source>
        <dbReference type="Proteomes" id="UP000197092"/>
    </source>
</evidence>
<comment type="subcellular location">
    <subcellularLocation>
        <location evidence="1 10">Cell outer membrane</location>
    </subcellularLocation>
</comment>
<feature type="domain" description="NolW-like" evidence="13">
    <location>
        <begin position="191"/>
        <end position="259"/>
    </location>
</feature>
<reference evidence="16" key="1">
    <citation type="submission" date="2016-12" db="EMBL/GenBank/DDBJ databases">
        <title>Comparative genomic analysis reveals the diversity, evolution, and environmental adaptation strategies of the genus Vibrio.</title>
        <authorList>
            <person name="Lin H."/>
            <person name="Wang X."/>
            <person name="Zhang X.-H."/>
        </authorList>
    </citation>
    <scope>NUCLEOTIDE SEQUENCE [LARGE SCALE GENOMIC DNA]</scope>
    <source>
        <strain evidence="16">QT6D1</strain>
    </source>
</reference>
<dbReference type="Pfam" id="PF21305">
    <property type="entry name" value="type_II_gspD_N0"/>
    <property type="match status" value="1"/>
</dbReference>
<keyword evidence="7" id="KW-0653">Protein transport</keyword>
<dbReference type="Pfam" id="PF03958">
    <property type="entry name" value="Secretin_N"/>
    <property type="match status" value="3"/>
</dbReference>
<dbReference type="InterPro" id="IPR038591">
    <property type="entry name" value="NolW-like_sf"/>
</dbReference>
<evidence type="ECO:0000256" key="11">
    <source>
        <dbReference type="SAM" id="SignalP"/>
    </source>
</evidence>
<feature type="domain" description="Type II/III secretion system secretin-like" evidence="12">
    <location>
        <begin position="450"/>
        <end position="612"/>
    </location>
</feature>
<protein>
    <submittedName>
        <fullName evidence="15">Type II secretion system protein GspD</fullName>
    </submittedName>
</protein>
<evidence type="ECO:0000256" key="8">
    <source>
        <dbReference type="ARBA" id="ARBA00023136"/>
    </source>
</evidence>
<dbReference type="AlphaFoldDB" id="A0AAN1KMM5"/>
<evidence type="ECO:0000256" key="6">
    <source>
        <dbReference type="ARBA" id="ARBA00022729"/>
    </source>
</evidence>
<feature type="chain" id="PRO_5043044312" evidence="11">
    <location>
        <begin position="25"/>
        <end position="674"/>
    </location>
</feature>
<dbReference type="EMBL" id="CP018308">
    <property type="protein sequence ID" value="ASI89581.1"/>
    <property type="molecule type" value="Genomic_DNA"/>
</dbReference>
<dbReference type="PRINTS" id="PR00811">
    <property type="entry name" value="BCTERIALGSPD"/>
</dbReference>
<evidence type="ECO:0000256" key="2">
    <source>
        <dbReference type="ARBA" id="ARBA00006980"/>
    </source>
</evidence>
<keyword evidence="8" id="KW-0472">Membrane</keyword>
<evidence type="ECO:0000256" key="3">
    <source>
        <dbReference type="ARBA" id="ARBA00022448"/>
    </source>
</evidence>
<dbReference type="PROSITE" id="PS00875">
    <property type="entry name" value="T2SP_D"/>
    <property type="match status" value="1"/>
</dbReference>
<evidence type="ECO:0000256" key="5">
    <source>
        <dbReference type="ARBA" id="ARBA00022692"/>
    </source>
</evidence>
<feature type="signal peptide" evidence="11">
    <location>
        <begin position="1"/>
        <end position="24"/>
    </location>
</feature>
<evidence type="ECO:0000259" key="13">
    <source>
        <dbReference type="Pfam" id="PF03958"/>
    </source>
</evidence>
<evidence type="ECO:0000313" key="15">
    <source>
        <dbReference type="EMBL" id="ASI89581.1"/>
    </source>
</evidence>
<sequence>MKSWLKTSTWLLMGSLMAAPAVSANEFSASFKGTDLHEFINIVGRNLDKTIIVDPSVRGKVDVRSYDVLNEEQYYSFFLNVLEVYGFAVVEMDNGILKVIKAKDAKTSAIPVVGDSDNVTGDSVVTRVVAVKNVSVRELSPLLRQLNDNAGAGNVVHYDPANIILITGRAAVVNRLADIIRRVDQAGDKEVEVVELKNASAAEMVRIVDALNKTTDAKNTPALLQPKLVADERTNSILISGDPKVRERLRRLINQLDVEMATKGNNRVQYLKYAKAEELVDVLKGVSDNLQKEKQSGSTSGSGANRSEVMISAHPDTNALVITAPPDIMKALLEIIKQLDIRRAQVLIEALIVELADVDGANLGVQWGNASAGSVVQFSNTGASIGSVMVGMEEAKDKTTTETRYDNQGNPYNVETKTSGDYTKLASALSGVQGAAVGIALGDWTALITAVSSTSNSNILSSPSITVMDNGEASFIVGEEVPVLTGSTAGSNNSNPFQTVDRKEVGIKLKVVPQINEGNSVQLNIEQEVSNVLGANGAVDVRFAKRQLNTSVMIQDGQMLVLGGLIDERAAESESKVPFLGDIPYLGRLFTSTSTTVEKKNLMVFIKPTIIRDGMTSDGITQRKYNYIRAEQLFKADKGLKLMDDGYIPVLPEFNNTTRYPSEIQAFFEQVEAK</sequence>
<evidence type="ECO:0000259" key="12">
    <source>
        <dbReference type="Pfam" id="PF00263"/>
    </source>
</evidence>
<dbReference type="InterPro" id="IPR005644">
    <property type="entry name" value="NolW-like"/>
</dbReference>
<evidence type="ECO:0000256" key="1">
    <source>
        <dbReference type="ARBA" id="ARBA00004442"/>
    </source>
</evidence>
<evidence type="ECO:0000256" key="4">
    <source>
        <dbReference type="ARBA" id="ARBA00022452"/>
    </source>
</evidence>
<comment type="similarity">
    <text evidence="2">Belongs to the bacterial secretin family. GSP D subfamily.</text>
</comment>
<organism evidence="15 16">
    <name type="scientific">Vibrio mediterranei</name>
    <dbReference type="NCBI Taxonomy" id="689"/>
    <lineage>
        <taxon>Bacteria</taxon>
        <taxon>Pseudomonadati</taxon>
        <taxon>Pseudomonadota</taxon>
        <taxon>Gammaproteobacteria</taxon>
        <taxon>Vibrionales</taxon>
        <taxon>Vibrionaceae</taxon>
        <taxon>Vibrio</taxon>
    </lineage>
</organism>
<evidence type="ECO:0000256" key="9">
    <source>
        <dbReference type="ARBA" id="ARBA00023237"/>
    </source>
</evidence>
<dbReference type="GO" id="GO:0042802">
    <property type="term" value="F:identical protein binding"/>
    <property type="evidence" value="ECO:0007669"/>
    <property type="project" value="UniProtKB-ARBA"/>
</dbReference>
<dbReference type="InterPro" id="IPR001775">
    <property type="entry name" value="GspD/PilQ"/>
</dbReference>
<evidence type="ECO:0000256" key="10">
    <source>
        <dbReference type="RuleBase" id="RU004004"/>
    </source>
</evidence>
<name>A0AAN1KMM5_9VIBR</name>
<dbReference type="NCBIfam" id="TIGR02517">
    <property type="entry name" value="type_II_gspD"/>
    <property type="match status" value="1"/>
</dbReference>
<dbReference type="GO" id="GO:0015627">
    <property type="term" value="C:type II protein secretion system complex"/>
    <property type="evidence" value="ECO:0007669"/>
    <property type="project" value="InterPro"/>
</dbReference>
<feature type="domain" description="NolW-like" evidence="13">
    <location>
        <begin position="126"/>
        <end position="188"/>
    </location>
</feature>
<dbReference type="InterPro" id="IPR013356">
    <property type="entry name" value="T2SS_GspD"/>
</dbReference>
<dbReference type="Gene3D" id="3.30.1370.120">
    <property type="match status" value="3"/>
</dbReference>
<keyword evidence="5" id="KW-0812">Transmembrane</keyword>